<dbReference type="InterPro" id="IPR036689">
    <property type="entry name" value="ESAT-6-like_sf"/>
</dbReference>
<gene>
    <name evidence="3" type="ORF">ABEG17_01245</name>
</gene>
<dbReference type="InterPro" id="IPR010310">
    <property type="entry name" value="T7SS_ESAT-6-like"/>
</dbReference>
<reference evidence="3" key="1">
    <citation type="submission" date="2024-05" db="EMBL/GenBank/DDBJ databases">
        <authorList>
            <person name="Kim S."/>
            <person name="Heo J."/>
            <person name="Choi H."/>
            <person name="Choi Y."/>
            <person name="Kwon S.-W."/>
            <person name="Kim Y."/>
        </authorList>
    </citation>
    <scope>NUCLEOTIDE SEQUENCE</scope>
    <source>
        <strain evidence="3">KACC 23699</strain>
    </source>
</reference>
<proteinExistence type="inferred from homology"/>
<dbReference type="Pfam" id="PF06013">
    <property type="entry name" value="WXG100"/>
    <property type="match status" value="1"/>
</dbReference>
<organism evidence="3">
    <name type="scientific">Pedococcus sp. KACC 23699</name>
    <dbReference type="NCBI Taxonomy" id="3149228"/>
    <lineage>
        <taxon>Bacteria</taxon>
        <taxon>Bacillati</taxon>
        <taxon>Actinomycetota</taxon>
        <taxon>Actinomycetes</taxon>
        <taxon>Micrococcales</taxon>
        <taxon>Intrasporangiaceae</taxon>
        <taxon>Pedococcus</taxon>
    </lineage>
</organism>
<dbReference type="AlphaFoldDB" id="A0AAU7JV45"/>
<dbReference type="RefSeq" id="WP_406831437.1">
    <property type="nucleotide sequence ID" value="NZ_CP157483.1"/>
</dbReference>
<dbReference type="Gene3D" id="1.10.287.1060">
    <property type="entry name" value="ESAT-6-like"/>
    <property type="match status" value="1"/>
</dbReference>
<accession>A0AAU7JV45</accession>
<evidence type="ECO:0000256" key="2">
    <source>
        <dbReference type="SAM" id="MobiDB-lite"/>
    </source>
</evidence>
<sequence>MAAEVSAADGALERGAKIVSDTRSELTSELAGLRGKLAGIGAQWKGSGSTSFQSAMTRWDEDSKKIIDALNSFEQNLRSSQTTYTQRDETAQSSFSKLQSRLG</sequence>
<name>A0AAU7JV45_9MICO</name>
<dbReference type="EMBL" id="CP157483">
    <property type="protein sequence ID" value="XBO43984.1"/>
    <property type="molecule type" value="Genomic_DNA"/>
</dbReference>
<protein>
    <recommendedName>
        <fullName evidence="1">ESAT-6-like protein</fullName>
    </recommendedName>
</protein>
<comment type="similarity">
    <text evidence="1">Belongs to the WXG100 family.</text>
</comment>
<dbReference type="NCBIfam" id="TIGR03930">
    <property type="entry name" value="WXG100_ESAT6"/>
    <property type="match status" value="1"/>
</dbReference>
<evidence type="ECO:0000313" key="3">
    <source>
        <dbReference type="EMBL" id="XBO43984.1"/>
    </source>
</evidence>
<dbReference type="SUPFAM" id="SSF140453">
    <property type="entry name" value="EsxAB dimer-like"/>
    <property type="match status" value="1"/>
</dbReference>
<evidence type="ECO:0000256" key="1">
    <source>
        <dbReference type="RuleBase" id="RU362001"/>
    </source>
</evidence>
<feature type="region of interest" description="Disordered" evidence="2">
    <location>
        <begin position="78"/>
        <end position="103"/>
    </location>
</feature>